<reference evidence="3" key="2">
    <citation type="submission" date="2025-08" db="UniProtKB">
        <authorList>
            <consortium name="RefSeq"/>
        </authorList>
    </citation>
    <scope>IDENTIFICATION</scope>
    <source>
        <tissue evidence="3">Etiolated seedlings</tissue>
    </source>
</reference>
<dbReference type="Proteomes" id="UP000087171">
    <property type="component" value="Chromosome Ca4"/>
</dbReference>
<gene>
    <name evidence="3" type="primary">LOC101490152</name>
</gene>
<dbReference type="PaxDb" id="3827-XP_004495864.1"/>
<protein>
    <submittedName>
        <fullName evidence="3">Uncharacterized protein LOC101490152</fullName>
    </submittedName>
</protein>
<dbReference type="OrthoDB" id="1901892at2759"/>
<evidence type="ECO:0000313" key="2">
    <source>
        <dbReference type="Proteomes" id="UP000087171"/>
    </source>
</evidence>
<dbReference type="InterPro" id="IPR056122">
    <property type="entry name" value="DUF7705"/>
</dbReference>
<organism evidence="2 3">
    <name type="scientific">Cicer arietinum</name>
    <name type="common">Chickpea</name>
    <name type="synonym">Garbanzo</name>
    <dbReference type="NCBI Taxonomy" id="3827"/>
    <lineage>
        <taxon>Eukaryota</taxon>
        <taxon>Viridiplantae</taxon>
        <taxon>Streptophyta</taxon>
        <taxon>Embryophyta</taxon>
        <taxon>Tracheophyta</taxon>
        <taxon>Spermatophyta</taxon>
        <taxon>Magnoliopsida</taxon>
        <taxon>eudicotyledons</taxon>
        <taxon>Gunneridae</taxon>
        <taxon>Pentapetalae</taxon>
        <taxon>rosids</taxon>
        <taxon>fabids</taxon>
        <taxon>Fabales</taxon>
        <taxon>Fabaceae</taxon>
        <taxon>Papilionoideae</taxon>
        <taxon>50 kb inversion clade</taxon>
        <taxon>NPAAA clade</taxon>
        <taxon>Hologalegina</taxon>
        <taxon>IRL clade</taxon>
        <taxon>Cicereae</taxon>
        <taxon>Cicer</taxon>
    </lineage>
</organism>
<keyword evidence="2" id="KW-1185">Reference proteome</keyword>
<dbReference type="PANTHER" id="PTHR33916">
    <property type="entry name" value="EXPANSIN-LIKE EG45 DOMAIN-CONTAINING PROTEIN"/>
    <property type="match status" value="1"/>
</dbReference>
<proteinExistence type="predicted"/>
<dbReference type="KEGG" id="cam:101490152"/>
<reference evidence="2" key="1">
    <citation type="journal article" date="2013" name="Nat. Biotechnol.">
        <title>Draft genome sequence of chickpea (Cicer arietinum) provides a resource for trait improvement.</title>
        <authorList>
            <person name="Varshney R.K."/>
            <person name="Song C."/>
            <person name="Saxena R.K."/>
            <person name="Azam S."/>
            <person name="Yu S."/>
            <person name="Sharpe A.G."/>
            <person name="Cannon S."/>
            <person name="Baek J."/>
            <person name="Rosen B.D."/>
            <person name="Tar'an B."/>
            <person name="Millan T."/>
            <person name="Zhang X."/>
            <person name="Ramsay L.D."/>
            <person name="Iwata A."/>
            <person name="Wang Y."/>
            <person name="Nelson W."/>
            <person name="Farmer A.D."/>
            <person name="Gaur P.M."/>
            <person name="Soderlund C."/>
            <person name="Penmetsa R.V."/>
            <person name="Xu C."/>
            <person name="Bharti A.K."/>
            <person name="He W."/>
            <person name="Winter P."/>
            <person name="Zhao S."/>
            <person name="Hane J.K."/>
            <person name="Carrasquilla-Garcia N."/>
            <person name="Condie J.A."/>
            <person name="Upadhyaya H.D."/>
            <person name="Luo M.C."/>
            <person name="Thudi M."/>
            <person name="Gowda C.L."/>
            <person name="Singh N.P."/>
            <person name="Lichtenzveig J."/>
            <person name="Gali K.K."/>
            <person name="Rubio J."/>
            <person name="Nadarajan N."/>
            <person name="Dolezel J."/>
            <person name="Bansal K.C."/>
            <person name="Xu X."/>
            <person name="Edwards D."/>
            <person name="Zhang G."/>
            <person name="Kahl G."/>
            <person name="Gil J."/>
            <person name="Singh K.B."/>
            <person name="Datta S.K."/>
            <person name="Jackson S.A."/>
            <person name="Wang J."/>
            <person name="Cook D.R."/>
        </authorList>
    </citation>
    <scope>NUCLEOTIDE SEQUENCE [LARGE SCALE GENOMIC DNA]</scope>
    <source>
        <strain evidence="2">cv. CDC Frontier</strain>
    </source>
</reference>
<name>A0A1S2XX31_CICAR</name>
<feature type="non-terminal residue" evidence="3">
    <location>
        <position position="1"/>
    </location>
</feature>
<evidence type="ECO:0000259" key="1">
    <source>
        <dbReference type="Pfam" id="PF24804"/>
    </source>
</evidence>
<evidence type="ECO:0000313" key="3">
    <source>
        <dbReference type="RefSeq" id="XP_004495865.2"/>
    </source>
</evidence>
<sequence length="521" mass="58616">WKLQVKSTPNIRPCIHHAHLSLRRRAMEKQLHRLFVLSNVFVFVASLVSTTESQSNVSGVGDPGMQRDSLRVAFEAWNFCNEVGQQAPHMGSPRAAQCFDLSEGSLIHKVTENDNKLGVGDSLPGLKPEYINNTDLYAVQKELYLGSLCEVEDTPRPWQFWMIMLKNGNYDTRSGLCPKDGQKVPPFSPGRFPCFGTGCMNQPILCHQWTKLKGGVMRGGFNGTYDLDYGCDAVDSNVSFYEVVWEKKVNVGSWLFKHKLKTSNKYPWLMLYLRADATSGFSGGYHYNTRGMLKTLLESPNFKVKLTLDIKKGGGSKSQFYLLDMGSCWKNNGAPCDGDVLTDVTRYSEMIINPETPAWCSPTGLGNCPPFHITPDDKKIFRNDTANFPYSAYHYYCAPGNAQHLEQPVSTCDPYSNPQAQEIVQLLPHPIWGEYGYPTKKGDGWVGDARTWELDVGGLSSRLYFYQDPGTTPAKRIWTSIDTGTEIFVSDKDEVAEWTLSDYDVILTHPRNSLVTQVERK</sequence>
<dbReference type="eggNOG" id="ENOG502QRBU">
    <property type="taxonomic scope" value="Eukaryota"/>
</dbReference>
<feature type="domain" description="DUF7705" evidence="1">
    <location>
        <begin position="57"/>
        <end position="507"/>
    </location>
</feature>
<dbReference type="Pfam" id="PF24804">
    <property type="entry name" value="DUF7705"/>
    <property type="match status" value="1"/>
</dbReference>
<dbReference type="STRING" id="3827.A0A1S2XX31"/>
<dbReference type="PANTHER" id="PTHR33916:SF8">
    <property type="entry name" value="OS05G0272800 PROTEIN"/>
    <property type="match status" value="1"/>
</dbReference>
<dbReference type="RefSeq" id="XP_004495865.2">
    <property type="nucleotide sequence ID" value="XM_004495808.3"/>
</dbReference>
<accession>A0A1S2XX31</accession>
<dbReference type="AlphaFoldDB" id="A0A1S2XX31"/>